<name>A0A1Y2IVN3_TRAC3</name>
<organism evidence="3 4">
    <name type="scientific">Trametes coccinea (strain BRFM310)</name>
    <name type="common">Pycnoporus coccineus</name>
    <dbReference type="NCBI Taxonomy" id="1353009"/>
    <lineage>
        <taxon>Eukaryota</taxon>
        <taxon>Fungi</taxon>
        <taxon>Dikarya</taxon>
        <taxon>Basidiomycota</taxon>
        <taxon>Agaricomycotina</taxon>
        <taxon>Agaricomycetes</taxon>
        <taxon>Polyporales</taxon>
        <taxon>Polyporaceae</taxon>
        <taxon>Trametes</taxon>
    </lineage>
</organism>
<dbReference type="EMBL" id="KZ084095">
    <property type="protein sequence ID" value="OSD04713.1"/>
    <property type="molecule type" value="Genomic_DNA"/>
</dbReference>
<feature type="compositionally biased region" description="Polar residues" evidence="1">
    <location>
        <begin position="298"/>
        <end position="309"/>
    </location>
</feature>
<keyword evidence="2" id="KW-0812">Transmembrane</keyword>
<gene>
    <name evidence="3" type="ORF">PYCCODRAFT_1475796</name>
</gene>
<keyword evidence="2" id="KW-0472">Membrane</keyword>
<accession>A0A1Y2IVN3</accession>
<dbReference type="AlphaFoldDB" id="A0A1Y2IVN3"/>
<dbReference type="OrthoDB" id="2756615at2759"/>
<feature type="compositionally biased region" description="Low complexity" evidence="1">
    <location>
        <begin position="179"/>
        <end position="201"/>
    </location>
</feature>
<feature type="region of interest" description="Disordered" evidence="1">
    <location>
        <begin position="393"/>
        <end position="412"/>
    </location>
</feature>
<feature type="region of interest" description="Disordered" evidence="1">
    <location>
        <begin position="579"/>
        <end position="610"/>
    </location>
</feature>
<evidence type="ECO:0000313" key="3">
    <source>
        <dbReference type="EMBL" id="OSD04713.1"/>
    </source>
</evidence>
<feature type="region of interest" description="Disordered" evidence="1">
    <location>
        <begin position="484"/>
        <end position="510"/>
    </location>
</feature>
<feature type="compositionally biased region" description="Low complexity" evidence="1">
    <location>
        <begin position="590"/>
        <end position="610"/>
    </location>
</feature>
<dbReference type="Proteomes" id="UP000193067">
    <property type="component" value="Unassembled WGS sequence"/>
</dbReference>
<proteinExistence type="predicted"/>
<evidence type="ECO:0000256" key="1">
    <source>
        <dbReference type="SAM" id="MobiDB-lite"/>
    </source>
</evidence>
<feature type="compositionally biased region" description="Low complexity" evidence="1">
    <location>
        <begin position="484"/>
        <end position="503"/>
    </location>
</feature>
<dbReference type="STRING" id="1353009.A0A1Y2IVN3"/>
<feature type="compositionally biased region" description="Polar residues" evidence="1">
    <location>
        <begin position="318"/>
        <end position="332"/>
    </location>
</feature>
<sequence>MSSASSVPELSQSTVVDSSALTATLSPPFIGDSATLSNVSATAQAALEPLVNSLYDHTYWAITQSPGWVITHDFIGDYVQVVGFSIPWTDAVLPAAEYSVDGRFAKNFTAPQSASSMLNVTYYTLSSDVLTPGQHTLQINITRATQDDPWLIDYIIFGTTGVSTTIPSTPLTDSPGHGSASPTASSTTLPPSSQNSKSSASTTLSASIAPASAGHSNLTSSFPLAPVIGGVAGGIVVIAALSALLYYFWRRSRDSGAFVAEEHLDKPDAPKQPSINGQRPPRDDDHMNSLPRGKGPLRSTTTSYWTAPASQPAGLSHAYSQGPSVQQQQSDWSHLTPLPGWAQQRSTPPVPDVPFAAVYSAAGAGTLRIDRQPSWDQPGPSTTNAVAGYAGPSTISTDPGGVVSPSTPPPSRIPYTPPAASTAPITAAFMLPPSSTSQGLRAVSPYPSMDGLRSTAIDTLGHAATTPTVATQTPVTTIPSPMPLMMPASRPASPSRCASSPSPDRSDQDIVRASSPRVGASGHNIITMAQLPASHLNVAITDTGTEGPSAGSLRGHEEGRLAMLGGILEFDGKESRLISDRGVSRMNSDGAGTAPAGSEAEEASPPAYVP</sequence>
<keyword evidence="4" id="KW-1185">Reference proteome</keyword>
<protein>
    <submittedName>
        <fullName evidence="3">Uncharacterized protein</fullName>
    </submittedName>
</protein>
<evidence type="ECO:0000313" key="4">
    <source>
        <dbReference type="Proteomes" id="UP000193067"/>
    </source>
</evidence>
<evidence type="ECO:0000256" key="2">
    <source>
        <dbReference type="SAM" id="Phobius"/>
    </source>
</evidence>
<keyword evidence="2" id="KW-1133">Transmembrane helix</keyword>
<reference evidence="3 4" key="1">
    <citation type="journal article" date="2015" name="Biotechnol. Biofuels">
        <title>Enhanced degradation of softwood versus hardwood by the white-rot fungus Pycnoporus coccineus.</title>
        <authorList>
            <person name="Couturier M."/>
            <person name="Navarro D."/>
            <person name="Chevret D."/>
            <person name="Henrissat B."/>
            <person name="Piumi F."/>
            <person name="Ruiz-Duenas F.J."/>
            <person name="Martinez A.T."/>
            <person name="Grigoriev I.V."/>
            <person name="Riley R."/>
            <person name="Lipzen A."/>
            <person name="Berrin J.G."/>
            <person name="Master E.R."/>
            <person name="Rosso M.N."/>
        </authorList>
    </citation>
    <scope>NUCLEOTIDE SEQUENCE [LARGE SCALE GENOMIC DNA]</scope>
    <source>
        <strain evidence="3 4">BRFM310</strain>
    </source>
</reference>
<feature type="transmembrane region" description="Helical" evidence="2">
    <location>
        <begin position="227"/>
        <end position="249"/>
    </location>
</feature>
<feature type="region of interest" description="Disordered" evidence="1">
    <location>
        <begin position="167"/>
        <end position="201"/>
    </location>
</feature>
<feature type="region of interest" description="Disordered" evidence="1">
    <location>
        <begin position="264"/>
        <end position="332"/>
    </location>
</feature>